<dbReference type="Gene3D" id="3.30.450.20">
    <property type="entry name" value="PAS domain"/>
    <property type="match status" value="2"/>
</dbReference>
<dbReference type="InterPro" id="IPR051310">
    <property type="entry name" value="MCP_chemotaxis"/>
</dbReference>
<evidence type="ECO:0000259" key="3">
    <source>
        <dbReference type="PROSITE" id="PS50111"/>
    </source>
</evidence>
<keyword evidence="1" id="KW-0145">Chemotaxis</keyword>
<dbReference type="GO" id="GO:0006935">
    <property type="term" value="P:chemotaxis"/>
    <property type="evidence" value="ECO:0007669"/>
    <property type="project" value="UniProtKB-KW"/>
</dbReference>
<evidence type="ECO:0000313" key="5">
    <source>
        <dbReference type="Proteomes" id="UP000509478"/>
    </source>
</evidence>
<evidence type="ECO:0000313" key="4">
    <source>
        <dbReference type="EMBL" id="QLH06850.1"/>
    </source>
</evidence>
<dbReference type="Pfam" id="PF00015">
    <property type="entry name" value="MCPsignal"/>
    <property type="match status" value="1"/>
</dbReference>
<dbReference type="SUPFAM" id="SSF58104">
    <property type="entry name" value="Methyl-accepting chemotaxis protein (MCP) signaling domain"/>
    <property type="match status" value="2"/>
</dbReference>
<evidence type="ECO:0000256" key="2">
    <source>
        <dbReference type="PROSITE-ProRule" id="PRU00284"/>
    </source>
</evidence>
<proteinExistence type="predicted"/>
<accession>A0A7D5M864</accession>
<dbReference type="KEGG" id="nue:C5F50_06990"/>
<evidence type="ECO:0000256" key="1">
    <source>
        <dbReference type="ARBA" id="ARBA00022500"/>
    </source>
</evidence>
<sequence length="723" mass="81128">MQLYNFYLVSQISKSEDGTEKKKDFFKQVVDHISSIGNEINDALKSTKVINRRTHMLSTTAKIEANRTGDVGRNFLIVSNSIEELGTKTDNAVDKMKKETLQEIEALSAVIENKSISIQGNRLANLALTNIRLIDRNLFERSADIRWWATDDILVKSLVENSVDGFQNAESRLGIILKSYTVYYDLILCDVEGNCKASGAGKFGLSGRNFSDKTWFRKAMDTVNGAEYGFQTVHHSPRINDDYTIVYSCKIHEDGDPEKKVIGVLGAVFKWRDLAQRIVNETPLSDEEKSKSRVLLCDESGNVLADTKEKILQNSINFHGKNELFQKEKGFSVVDKNEKTQLICHALSTGFEGYKSKDWHSLIIQDIDVGCHNQNLSNDNDESLDSVIEFISKLSEETQKAIEEINKINDETQVLSLNAAIEAARVGDAGRGFGVISGFMGDLSRMTAKITTDMDSNIQKKIKELNSLISSNSRQIKGDRLANLSFTNIDLIDRVLYERTADVRWWATENSIMKALSLKTQENKDFLSARLRTILQYYTVYEDLIVCDMNGNVLANGHSSDNIGETNMESTLWFQNALKTRNGEDYGFDIIQENKENGKSTSLVFSCKVHRNGDISRDAIGILGIVFKWEQFVRGIFNETPLNGTEIDSSSLFILDSNGSKLAENNKHGDSISQENVMPLLKEKKNFQTITVSDSKMLSGHAQSVGYEGFSTGWHALIIQSQK</sequence>
<feature type="domain" description="Methyl-accepting transducer" evidence="3">
    <location>
        <begin position="386"/>
        <end position="460"/>
    </location>
</feature>
<dbReference type="AlphaFoldDB" id="A0A7D5M864"/>
<dbReference type="InterPro" id="IPR004089">
    <property type="entry name" value="MCPsignal_dom"/>
</dbReference>
<dbReference type="PANTHER" id="PTHR43531">
    <property type="entry name" value="PROTEIN ICFG"/>
    <property type="match status" value="1"/>
</dbReference>
<keyword evidence="5" id="KW-1185">Reference proteome</keyword>
<dbReference type="GO" id="GO:0016020">
    <property type="term" value="C:membrane"/>
    <property type="evidence" value="ECO:0007669"/>
    <property type="project" value="InterPro"/>
</dbReference>
<dbReference type="Proteomes" id="UP000509478">
    <property type="component" value="Chromosome"/>
</dbReference>
<name>A0A7D5M864_9ARCH</name>
<keyword evidence="2" id="KW-0807">Transducer</keyword>
<dbReference type="Gene3D" id="1.10.287.950">
    <property type="entry name" value="Methyl-accepting chemotaxis protein"/>
    <property type="match status" value="2"/>
</dbReference>
<dbReference type="PROSITE" id="PS50111">
    <property type="entry name" value="CHEMOTAXIS_TRANSDUC_2"/>
    <property type="match status" value="2"/>
</dbReference>
<dbReference type="PANTHER" id="PTHR43531:SF11">
    <property type="entry name" value="METHYL-ACCEPTING CHEMOTAXIS PROTEIN 3"/>
    <property type="match status" value="1"/>
</dbReference>
<dbReference type="EMBL" id="CP026995">
    <property type="protein sequence ID" value="QLH06850.1"/>
    <property type="molecule type" value="Genomic_DNA"/>
</dbReference>
<organism evidence="4 5">
    <name type="scientific">Nitrosopumilus ureiphilus</name>
    <dbReference type="NCBI Taxonomy" id="1470067"/>
    <lineage>
        <taxon>Archaea</taxon>
        <taxon>Nitrososphaerota</taxon>
        <taxon>Nitrososphaeria</taxon>
        <taxon>Nitrosopumilales</taxon>
        <taxon>Nitrosopumilaceae</taxon>
        <taxon>Nitrosopumilus</taxon>
    </lineage>
</organism>
<gene>
    <name evidence="4" type="ORF">C5F50_06990</name>
</gene>
<protein>
    <recommendedName>
        <fullName evidence="3">Methyl-accepting transducer domain-containing protein</fullName>
    </recommendedName>
</protein>
<reference evidence="4 5" key="1">
    <citation type="submission" date="2018-02" db="EMBL/GenBank/DDBJ databases">
        <title>Complete genome of Nitrosopumilus ureaphilus PS0.</title>
        <authorList>
            <person name="Qin W."/>
            <person name="Zheng Y."/>
            <person name="Stahl D.A."/>
        </authorList>
    </citation>
    <scope>NUCLEOTIDE SEQUENCE [LARGE SCALE GENOMIC DNA]</scope>
    <source>
        <strain evidence="4 5">PS0</strain>
    </source>
</reference>
<feature type="domain" description="Methyl-accepting transducer" evidence="3">
    <location>
        <begin position="28"/>
        <end position="97"/>
    </location>
</feature>
<dbReference type="GO" id="GO:0007165">
    <property type="term" value="P:signal transduction"/>
    <property type="evidence" value="ECO:0007669"/>
    <property type="project" value="UniProtKB-KW"/>
</dbReference>